<evidence type="ECO:0000313" key="11">
    <source>
        <dbReference type="EMBL" id="SFD02268.1"/>
    </source>
</evidence>
<keyword evidence="8" id="KW-0472">Membrane</keyword>
<dbReference type="GO" id="GO:0015408">
    <property type="term" value="F:ABC-type ferric iron transporter activity"/>
    <property type="evidence" value="ECO:0007669"/>
    <property type="project" value="InterPro"/>
</dbReference>
<accession>A0A1I1P3J3</accession>
<dbReference type="InterPro" id="IPR050093">
    <property type="entry name" value="ABC_SmlMolc_Importer"/>
</dbReference>
<evidence type="ECO:0000256" key="1">
    <source>
        <dbReference type="ARBA" id="ARBA00022448"/>
    </source>
</evidence>
<dbReference type="GO" id="GO:0016887">
    <property type="term" value="F:ATP hydrolysis activity"/>
    <property type="evidence" value="ECO:0007669"/>
    <property type="project" value="InterPro"/>
</dbReference>
<evidence type="ECO:0000256" key="6">
    <source>
        <dbReference type="ARBA" id="ARBA00023004"/>
    </source>
</evidence>
<dbReference type="OrthoDB" id="9802264at2"/>
<keyword evidence="6" id="KW-0408">Iron</keyword>
<dbReference type="InterPro" id="IPR027417">
    <property type="entry name" value="P-loop_NTPase"/>
</dbReference>
<dbReference type="GO" id="GO:0005524">
    <property type="term" value="F:ATP binding"/>
    <property type="evidence" value="ECO:0007669"/>
    <property type="project" value="UniProtKB-KW"/>
</dbReference>
<dbReference type="InterPro" id="IPR017871">
    <property type="entry name" value="ABC_transporter-like_CS"/>
</dbReference>
<keyword evidence="2" id="KW-1003">Cell membrane</keyword>
<dbReference type="AlphaFoldDB" id="A0A1I1P3J3"/>
<gene>
    <name evidence="11" type="ORF">SAMN05660831_00488</name>
</gene>
<evidence type="ECO:0000256" key="2">
    <source>
        <dbReference type="ARBA" id="ARBA00022475"/>
    </source>
</evidence>
<dbReference type="InterPro" id="IPR003593">
    <property type="entry name" value="AAA+_ATPase"/>
</dbReference>
<organism evidence="11 12">
    <name type="scientific">Thiohalospira halophila DSM 15071</name>
    <dbReference type="NCBI Taxonomy" id="1123397"/>
    <lineage>
        <taxon>Bacteria</taxon>
        <taxon>Pseudomonadati</taxon>
        <taxon>Pseudomonadota</taxon>
        <taxon>Gammaproteobacteria</taxon>
        <taxon>Thiohalospirales</taxon>
        <taxon>Thiohalospiraceae</taxon>
        <taxon>Thiohalospira</taxon>
    </lineage>
</organism>
<dbReference type="InterPro" id="IPR015853">
    <property type="entry name" value="ABC_transpr_FbpC"/>
</dbReference>
<dbReference type="SUPFAM" id="SSF50331">
    <property type="entry name" value="MOP-like"/>
    <property type="match status" value="1"/>
</dbReference>
<dbReference type="SMART" id="SM00382">
    <property type="entry name" value="AAA"/>
    <property type="match status" value="1"/>
</dbReference>
<evidence type="ECO:0000313" key="12">
    <source>
        <dbReference type="Proteomes" id="UP000198611"/>
    </source>
</evidence>
<dbReference type="RefSeq" id="WP_093427144.1">
    <property type="nucleotide sequence ID" value="NZ_FOMJ01000001.1"/>
</dbReference>
<name>A0A1I1P3J3_9GAMM</name>
<keyword evidence="5 11" id="KW-0067">ATP-binding</keyword>
<dbReference type="GO" id="GO:0015697">
    <property type="term" value="P:quaternary ammonium group transport"/>
    <property type="evidence" value="ECO:0007669"/>
    <property type="project" value="UniProtKB-ARBA"/>
</dbReference>
<feature type="region of interest" description="Disordered" evidence="9">
    <location>
        <begin position="346"/>
        <end position="371"/>
    </location>
</feature>
<feature type="domain" description="ABC transporter" evidence="10">
    <location>
        <begin position="2"/>
        <end position="228"/>
    </location>
</feature>
<dbReference type="EMBL" id="FOMJ01000001">
    <property type="protein sequence ID" value="SFD02268.1"/>
    <property type="molecule type" value="Genomic_DNA"/>
</dbReference>
<keyword evidence="12" id="KW-1185">Reference proteome</keyword>
<protein>
    <submittedName>
        <fullName evidence="11">Iron(III) transport system ATP-binding protein</fullName>
    </submittedName>
</protein>
<dbReference type="SUPFAM" id="SSF52540">
    <property type="entry name" value="P-loop containing nucleoside triphosphate hydrolases"/>
    <property type="match status" value="1"/>
</dbReference>
<dbReference type="Pfam" id="PF00005">
    <property type="entry name" value="ABC_tran"/>
    <property type="match status" value="1"/>
</dbReference>
<evidence type="ECO:0000256" key="3">
    <source>
        <dbReference type="ARBA" id="ARBA00022496"/>
    </source>
</evidence>
<evidence type="ECO:0000256" key="4">
    <source>
        <dbReference type="ARBA" id="ARBA00022741"/>
    </source>
</evidence>
<dbReference type="Proteomes" id="UP000198611">
    <property type="component" value="Unassembled WGS sequence"/>
</dbReference>
<dbReference type="InterPro" id="IPR013611">
    <property type="entry name" value="Transp-assoc_OB_typ2"/>
</dbReference>
<reference evidence="11 12" key="1">
    <citation type="submission" date="2016-10" db="EMBL/GenBank/DDBJ databases">
        <authorList>
            <person name="de Groot N.N."/>
        </authorList>
    </citation>
    <scope>NUCLEOTIDE SEQUENCE [LARGE SCALE GENOMIC DNA]</scope>
    <source>
        <strain evidence="11 12">HL3</strain>
    </source>
</reference>
<evidence type="ECO:0000259" key="10">
    <source>
        <dbReference type="PROSITE" id="PS50893"/>
    </source>
</evidence>
<evidence type="ECO:0000256" key="5">
    <source>
        <dbReference type="ARBA" id="ARBA00022840"/>
    </source>
</evidence>
<dbReference type="InterPro" id="IPR003439">
    <property type="entry name" value="ABC_transporter-like_ATP-bd"/>
</dbReference>
<dbReference type="Gene3D" id="3.40.50.300">
    <property type="entry name" value="P-loop containing nucleotide triphosphate hydrolases"/>
    <property type="match status" value="1"/>
</dbReference>
<dbReference type="InterPro" id="IPR008995">
    <property type="entry name" value="Mo/tungstate-bd_C_term_dom"/>
</dbReference>
<evidence type="ECO:0000256" key="7">
    <source>
        <dbReference type="ARBA" id="ARBA00023065"/>
    </source>
</evidence>
<dbReference type="STRING" id="1123397.SAMN05660831_00488"/>
<dbReference type="PROSITE" id="PS00211">
    <property type="entry name" value="ABC_TRANSPORTER_1"/>
    <property type="match status" value="1"/>
</dbReference>
<dbReference type="PROSITE" id="PS50893">
    <property type="entry name" value="ABC_TRANSPORTER_2"/>
    <property type="match status" value="1"/>
</dbReference>
<proteinExistence type="predicted"/>
<keyword evidence="4" id="KW-0547">Nucleotide-binding</keyword>
<dbReference type="PANTHER" id="PTHR42781:SF4">
    <property type="entry name" value="SPERMIDINE_PUTRESCINE IMPORT ATP-BINDING PROTEIN POTA"/>
    <property type="match status" value="1"/>
</dbReference>
<evidence type="ECO:0000256" key="9">
    <source>
        <dbReference type="SAM" id="MobiDB-lite"/>
    </source>
</evidence>
<sequence>MLEIDGLNVTYGDEIAVQDVSLRVDEGEIVTLLGPTGCGKTTTLRVVAGLVRPSSGTVRISGQTVNSDTAFVPPEQRRTGLVFQDFALFPHLTVAENVGFRLGRGAGVDHWLDWLGLGDQRDAYPEELSGGQKQRVALARCLAHHPEMVLLDEPLSNLDAALKDSLRWEIRAALKEAGVPAIWVTHDQAEALSIGDRVGVMRHGRLEQIAEPETCFRDPASRFVAEFLGEASFLPGRTREGSVATPIGPATGHGAEGAVEALVRPDDLDLRADEPGNGVVAWSRYEGATRLFAVDLAGGSRVRVRTNHEVHHEPGDRVTVTITANHGLALFPADHDVEELDWGETAAEPTPETHDGMPEDVVATGHIGSGG</sequence>
<dbReference type="GO" id="GO:0043190">
    <property type="term" value="C:ATP-binding cassette (ABC) transporter complex"/>
    <property type="evidence" value="ECO:0007669"/>
    <property type="project" value="InterPro"/>
</dbReference>
<evidence type="ECO:0000256" key="8">
    <source>
        <dbReference type="ARBA" id="ARBA00023136"/>
    </source>
</evidence>
<keyword evidence="3" id="KW-0410">Iron transport</keyword>
<keyword evidence="7" id="KW-0406">Ion transport</keyword>
<dbReference type="CDD" id="cd03259">
    <property type="entry name" value="ABC_Carb_Solutes_like"/>
    <property type="match status" value="1"/>
</dbReference>
<keyword evidence="1" id="KW-0813">Transport</keyword>
<dbReference type="PANTHER" id="PTHR42781">
    <property type="entry name" value="SPERMIDINE/PUTRESCINE IMPORT ATP-BINDING PROTEIN POTA"/>
    <property type="match status" value="1"/>
</dbReference>
<dbReference type="Pfam" id="PF08402">
    <property type="entry name" value="TOBE_2"/>
    <property type="match status" value="1"/>
</dbReference>
<dbReference type="FunFam" id="3.40.50.300:FF:000425">
    <property type="entry name" value="Probable ABC transporter, ATP-binding subunit"/>
    <property type="match status" value="1"/>
</dbReference>